<feature type="region of interest" description="Disordered" evidence="1">
    <location>
        <begin position="1"/>
        <end position="29"/>
    </location>
</feature>
<evidence type="ECO:0000313" key="2">
    <source>
        <dbReference type="EMBL" id="KNG92222.1"/>
    </source>
</evidence>
<dbReference type="AlphaFoldDB" id="A0A0L1JKH9"/>
<proteinExistence type="predicted"/>
<name>A0A0L1JKH9_9RHOB</name>
<comment type="caution">
    <text evidence="2">The sequence shown here is derived from an EMBL/GenBank/DDBJ whole genome shotgun (WGS) entry which is preliminary data.</text>
</comment>
<gene>
    <name evidence="2" type="ORF">ATO11_18340</name>
</gene>
<reference evidence="2 3" key="1">
    <citation type="journal article" date="2015" name="Int. J. Syst. Evol. Microbiol.">
        <title>Aestuariivita atlantica sp. nov., isolated from deep sea sediment of the Atlantic Ocean.</title>
        <authorList>
            <person name="Li G."/>
            <person name="Lai Q."/>
            <person name="Du Y."/>
            <person name="Liu X."/>
            <person name="Sun F."/>
            <person name="Shao Z."/>
        </authorList>
    </citation>
    <scope>NUCLEOTIDE SEQUENCE [LARGE SCALE GENOMIC DNA]</scope>
    <source>
        <strain evidence="2 3">22II-S11-z3</strain>
    </source>
</reference>
<accession>A0A0L1JKH9</accession>
<dbReference type="EMBL" id="AQQZ01000011">
    <property type="protein sequence ID" value="KNG92222.1"/>
    <property type="molecule type" value="Genomic_DNA"/>
</dbReference>
<evidence type="ECO:0000256" key="1">
    <source>
        <dbReference type="SAM" id="MobiDB-lite"/>
    </source>
</evidence>
<organism evidence="2 3">
    <name type="scientific">Pseudaestuariivita atlantica</name>
    <dbReference type="NCBI Taxonomy" id="1317121"/>
    <lineage>
        <taxon>Bacteria</taxon>
        <taxon>Pseudomonadati</taxon>
        <taxon>Pseudomonadota</taxon>
        <taxon>Alphaproteobacteria</taxon>
        <taxon>Rhodobacterales</taxon>
        <taxon>Paracoccaceae</taxon>
        <taxon>Pseudaestuariivita</taxon>
    </lineage>
</organism>
<keyword evidence="3" id="KW-1185">Reference proteome</keyword>
<evidence type="ECO:0008006" key="4">
    <source>
        <dbReference type="Google" id="ProtNLM"/>
    </source>
</evidence>
<sequence>MTQTGDSEGSDAAGEAPRATPSPKFQALRNNSPHLAAGITMSLLMGHAPFADRTFGGMCRLIAGHLNRKHYYIVFRDGQPRGFVGWTYDQEDAAQAWLDGNGTLTGDGREGDCVIFNFWVTDGPDMNSFLVRTMREEFRDKRRLVARRIYSDGRIRPISIANTRI</sequence>
<protein>
    <recommendedName>
        <fullName evidence="4">Toxin-activating lysine-acyltransferase</fullName>
    </recommendedName>
</protein>
<dbReference type="Proteomes" id="UP000036938">
    <property type="component" value="Unassembled WGS sequence"/>
</dbReference>
<evidence type="ECO:0000313" key="3">
    <source>
        <dbReference type="Proteomes" id="UP000036938"/>
    </source>
</evidence>